<keyword evidence="1" id="KW-0175">Coiled coil</keyword>
<protein>
    <submittedName>
        <fullName evidence="3">Uncharacterized protein</fullName>
    </submittedName>
</protein>
<feature type="transmembrane region" description="Helical" evidence="2">
    <location>
        <begin position="368"/>
        <end position="392"/>
    </location>
</feature>
<feature type="transmembrane region" description="Helical" evidence="2">
    <location>
        <begin position="202"/>
        <end position="225"/>
    </location>
</feature>
<gene>
    <name evidence="3" type="ORF">PCAR00345_LOCUS35409</name>
</gene>
<dbReference type="EMBL" id="HBIZ01055411">
    <property type="protein sequence ID" value="CAE0782707.1"/>
    <property type="molecule type" value="Transcribed_RNA"/>
</dbReference>
<reference evidence="3" key="1">
    <citation type="submission" date="2021-01" db="EMBL/GenBank/DDBJ databases">
        <authorList>
            <person name="Corre E."/>
            <person name="Pelletier E."/>
            <person name="Niang G."/>
            <person name="Scheremetjew M."/>
            <person name="Finn R."/>
            <person name="Kale V."/>
            <person name="Holt S."/>
            <person name="Cochrane G."/>
            <person name="Meng A."/>
            <person name="Brown T."/>
            <person name="Cohen L."/>
        </authorList>
    </citation>
    <scope>NUCLEOTIDE SEQUENCE</scope>
    <source>
        <strain evidence="3">CCMP645</strain>
    </source>
</reference>
<feature type="transmembrane region" description="Helical" evidence="2">
    <location>
        <begin position="83"/>
        <end position="101"/>
    </location>
</feature>
<sequence>MGHMLRHVIESTVGALSALVGTQSQTTCYSGMYGSCATCDSRGSCICPALSTGHADLVTRDRTEWGGIVLTCPTVPSILNSMYAAGLFAAGLVLLRGVVALRSQLQQTRSLQRPRLSQRPIWILGLILAATCLTIGLCIRKLVDHGNLIGFDVTATVCYSVGAAMLYIAGAIVIVDFLDTALRAQASIYGKKELRDYLDREAFMLCKWAALMVFVTCLPLVSLVAVKAGHVDEDFQALILVMFLLGHTIGTVWGHLRTQTQALALTDSFEMSIAALKDSYMIAMGGKSMADAWELRHQESLEHSALIDADEAPLPAAVAHLLEKLSALEEAQAKLQTEAGKMRDTHVMNICSYVLFVSVPYMWDKIGYLFACSFCLFVPLGFSLPVVAAYTAQQELSKKSA</sequence>
<feature type="transmembrane region" description="Helical" evidence="2">
    <location>
        <begin position="121"/>
        <end position="143"/>
    </location>
</feature>
<keyword evidence="2" id="KW-1133">Transmembrane helix</keyword>
<evidence type="ECO:0000256" key="2">
    <source>
        <dbReference type="SAM" id="Phobius"/>
    </source>
</evidence>
<proteinExistence type="predicted"/>
<name>A0A7S4C013_CHRCT</name>
<feature type="coiled-coil region" evidence="1">
    <location>
        <begin position="318"/>
        <end position="345"/>
    </location>
</feature>
<feature type="transmembrane region" description="Helical" evidence="2">
    <location>
        <begin position="346"/>
        <end position="362"/>
    </location>
</feature>
<organism evidence="3">
    <name type="scientific">Chrysotila carterae</name>
    <name type="common">Marine alga</name>
    <name type="synonym">Syracosphaera carterae</name>
    <dbReference type="NCBI Taxonomy" id="13221"/>
    <lineage>
        <taxon>Eukaryota</taxon>
        <taxon>Haptista</taxon>
        <taxon>Haptophyta</taxon>
        <taxon>Prymnesiophyceae</taxon>
        <taxon>Isochrysidales</taxon>
        <taxon>Isochrysidaceae</taxon>
        <taxon>Chrysotila</taxon>
    </lineage>
</organism>
<feature type="transmembrane region" description="Helical" evidence="2">
    <location>
        <begin position="163"/>
        <end position="182"/>
    </location>
</feature>
<evidence type="ECO:0000256" key="1">
    <source>
        <dbReference type="SAM" id="Coils"/>
    </source>
</evidence>
<feature type="transmembrane region" description="Helical" evidence="2">
    <location>
        <begin position="237"/>
        <end position="256"/>
    </location>
</feature>
<keyword evidence="2" id="KW-0472">Membrane</keyword>
<keyword evidence="2" id="KW-0812">Transmembrane</keyword>
<accession>A0A7S4C013</accession>
<dbReference type="AlphaFoldDB" id="A0A7S4C013"/>
<evidence type="ECO:0000313" key="3">
    <source>
        <dbReference type="EMBL" id="CAE0782707.1"/>
    </source>
</evidence>